<dbReference type="Gene3D" id="1.20.1280.50">
    <property type="match status" value="1"/>
</dbReference>
<dbReference type="InterPro" id="IPR036047">
    <property type="entry name" value="F-box-like_dom_sf"/>
</dbReference>
<dbReference type="InterPro" id="IPR001810">
    <property type="entry name" value="F-box_dom"/>
</dbReference>
<accession>A0AAV0R5L2</accession>
<name>A0AAV0R5L2_9ROSI</name>
<dbReference type="Pfam" id="PF00646">
    <property type="entry name" value="F-box"/>
    <property type="match status" value="1"/>
</dbReference>
<organism evidence="2 3">
    <name type="scientific">Linum tenue</name>
    <dbReference type="NCBI Taxonomy" id="586396"/>
    <lineage>
        <taxon>Eukaryota</taxon>
        <taxon>Viridiplantae</taxon>
        <taxon>Streptophyta</taxon>
        <taxon>Embryophyta</taxon>
        <taxon>Tracheophyta</taxon>
        <taxon>Spermatophyta</taxon>
        <taxon>Magnoliopsida</taxon>
        <taxon>eudicotyledons</taxon>
        <taxon>Gunneridae</taxon>
        <taxon>Pentapetalae</taxon>
        <taxon>rosids</taxon>
        <taxon>fabids</taxon>
        <taxon>Malpighiales</taxon>
        <taxon>Linaceae</taxon>
        <taxon>Linum</taxon>
    </lineage>
</organism>
<dbReference type="EMBL" id="CAMGYJ010000010">
    <property type="protein sequence ID" value="CAI0552795.1"/>
    <property type="molecule type" value="Genomic_DNA"/>
</dbReference>
<dbReference type="Gene3D" id="3.80.10.10">
    <property type="entry name" value="Ribonuclease Inhibitor"/>
    <property type="match status" value="1"/>
</dbReference>
<dbReference type="PANTHER" id="PTHR31639">
    <property type="entry name" value="F-BOX PROTEIN-LIKE"/>
    <property type="match status" value="1"/>
</dbReference>
<dbReference type="SMART" id="SM00256">
    <property type="entry name" value="FBOX"/>
    <property type="match status" value="1"/>
</dbReference>
<dbReference type="Pfam" id="PF24758">
    <property type="entry name" value="LRR_At5g56370"/>
    <property type="match status" value="1"/>
</dbReference>
<keyword evidence="3" id="KW-1185">Reference proteome</keyword>
<dbReference type="SUPFAM" id="SSF81383">
    <property type="entry name" value="F-box domain"/>
    <property type="match status" value="1"/>
</dbReference>
<dbReference type="AlphaFoldDB" id="A0AAV0R5L2"/>
<dbReference type="InterPro" id="IPR053781">
    <property type="entry name" value="F-box_AtFBL13-like"/>
</dbReference>
<reference evidence="2" key="1">
    <citation type="submission" date="2022-08" db="EMBL/GenBank/DDBJ databases">
        <authorList>
            <person name="Gutierrez-Valencia J."/>
        </authorList>
    </citation>
    <scope>NUCLEOTIDE SEQUENCE</scope>
</reference>
<comment type="caution">
    <text evidence="2">The sequence shown here is derived from an EMBL/GenBank/DDBJ whole genome shotgun (WGS) entry which is preliminary data.</text>
</comment>
<proteinExistence type="predicted"/>
<dbReference type="Proteomes" id="UP001154282">
    <property type="component" value="Unassembled WGS sequence"/>
</dbReference>
<dbReference type="CDD" id="cd22160">
    <property type="entry name" value="F-box_AtFBL13-like"/>
    <property type="match status" value="1"/>
</dbReference>
<protein>
    <recommendedName>
        <fullName evidence="1">F-box domain-containing protein</fullName>
    </recommendedName>
</protein>
<sequence>GNSHEIGGKKLLWPKFNLGFSRSRCTEVVWGGRSTQIQDIFMSLGGSGQLKQLRMADRLGMLPDHVIERILKFLPIKDAAKTAMLSRKWSILWRNIPRLVFDDSFARITERGGSKLKAKKILMDIYKALLLHDGPIAKFVLAIPGLSPCDEIDHIVHHLANKGVKKLELLFGEESGDYPSDRRIHSSLFSAVQLSSLILEGGKIVTPSWFAGFSCLKILQLYTVTLPPDFFHNFLPACPLLEDLYLWYCAGASEIELVAPCLKVFLFIGYPVNIMFKCTPILSEVSILPYGEADVNMGKKLDMVALFASLPALEQLLVNFQFLKVLAASDHVPVKLPSPLHLRVLGIYRGHYGGPLETSVIFCLIRSSLRLHRLDLQMKAGERAAFCEPMSIEKECCEEDSEISCLREVYIQNSPGSQPELELVRFVFETSHQLQKLVIKASDQLGCEDRLKFLEEVVRYKRASTQAEVIYS</sequence>
<evidence type="ECO:0000313" key="3">
    <source>
        <dbReference type="Proteomes" id="UP001154282"/>
    </source>
</evidence>
<dbReference type="InterPro" id="IPR032675">
    <property type="entry name" value="LRR_dom_sf"/>
</dbReference>
<gene>
    <name evidence="2" type="ORF">LITE_LOCUS46586</name>
</gene>
<dbReference type="InterPro" id="IPR055411">
    <property type="entry name" value="LRR_FXL15/At3g58940/PEG3-like"/>
</dbReference>
<feature type="domain" description="F-box" evidence="1">
    <location>
        <begin position="56"/>
        <end position="108"/>
    </location>
</feature>
<dbReference type="PROSITE" id="PS50181">
    <property type="entry name" value="FBOX"/>
    <property type="match status" value="1"/>
</dbReference>
<evidence type="ECO:0000313" key="2">
    <source>
        <dbReference type="EMBL" id="CAI0552795.1"/>
    </source>
</evidence>
<evidence type="ECO:0000259" key="1">
    <source>
        <dbReference type="PROSITE" id="PS50181"/>
    </source>
</evidence>
<feature type="non-terminal residue" evidence="2">
    <location>
        <position position="1"/>
    </location>
</feature>
<dbReference type="PANTHER" id="PTHR31639:SF312">
    <property type="entry name" value="CYCLIN-LIKE F-BOX"/>
    <property type="match status" value="1"/>
</dbReference>
<dbReference type="SUPFAM" id="SSF52047">
    <property type="entry name" value="RNI-like"/>
    <property type="match status" value="1"/>
</dbReference>